<gene>
    <name evidence="2" type="ORF">FPQ15_03340</name>
</gene>
<dbReference type="NCBIfam" id="NF042415">
    <property type="entry name" value="STY0301_fam"/>
    <property type="match status" value="1"/>
</dbReference>
<dbReference type="Proteomes" id="UP000319483">
    <property type="component" value="Unassembled WGS sequence"/>
</dbReference>
<reference evidence="2 3" key="1">
    <citation type="submission" date="2019-07" db="EMBL/GenBank/DDBJ databases">
        <title>Gilliamella genomes.</title>
        <authorList>
            <person name="Zheng H."/>
        </authorList>
    </citation>
    <scope>NUCLEOTIDE SEQUENCE [LARGE SCALE GENOMIC DNA]</scope>
    <source>
        <strain evidence="2 3">W8127</strain>
    </source>
</reference>
<comment type="caution">
    <text evidence="2">The sequence shown here is derived from an EMBL/GenBank/DDBJ whole genome shotgun (WGS) entry which is preliminary data.</text>
</comment>
<dbReference type="AlphaFoldDB" id="A0A556SSC5"/>
<organism evidence="2 3">
    <name type="scientific">Gilliamella apicola</name>
    <dbReference type="NCBI Taxonomy" id="1196095"/>
    <lineage>
        <taxon>Bacteria</taxon>
        <taxon>Pseudomonadati</taxon>
        <taxon>Pseudomonadota</taxon>
        <taxon>Gammaproteobacteria</taxon>
        <taxon>Orbales</taxon>
        <taxon>Orbaceae</taxon>
        <taxon>Gilliamella</taxon>
    </lineage>
</organism>
<feature type="signal peptide" evidence="1">
    <location>
        <begin position="1"/>
        <end position="24"/>
    </location>
</feature>
<evidence type="ECO:0000313" key="3">
    <source>
        <dbReference type="Proteomes" id="UP000319483"/>
    </source>
</evidence>
<feature type="chain" id="PRO_5021934142" description="DUF3757 domain-containing protein" evidence="1">
    <location>
        <begin position="25"/>
        <end position="150"/>
    </location>
</feature>
<evidence type="ECO:0008006" key="4">
    <source>
        <dbReference type="Google" id="ProtNLM"/>
    </source>
</evidence>
<sequence>MKGKRLYSAMITIACLASVFTVNAYQIDCPKEMTIKVKVEEMPDGWEISEDRTYTSSFFNLGLFYDKPANKASLVPARGTIDGQQQKLVWEVNHVKDTAPYYVVCQYASGVAITKKIDLSMKSCWALYSEDKDTKQGSLHCSVSEAKNLH</sequence>
<accession>A0A556SSC5</accession>
<evidence type="ECO:0000313" key="2">
    <source>
        <dbReference type="EMBL" id="TSK04027.1"/>
    </source>
</evidence>
<dbReference type="InterPro" id="IPR049973">
    <property type="entry name" value="STY0301-like"/>
</dbReference>
<dbReference type="RefSeq" id="WP_144091505.1">
    <property type="nucleotide sequence ID" value="NZ_CAMLAP010000036.1"/>
</dbReference>
<evidence type="ECO:0000256" key="1">
    <source>
        <dbReference type="SAM" id="SignalP"/>
    </source>
</evidence>
<dbReference type="EMBL" id="VMHM01000004">
    <property type="protein sequence ID" value="TSK04027.1"/>
    <property type="molecule type" value="Genomic_DNA"/>
</dbReference>
<protein>
    <recommendedName>
        <fullName evidence="4">DUF3757 domain-containing protein</fullName>
    </recommendedName>
</protein>
<keyword evidence="1" id="KW-0732">Signal</keyword>
<proteinExistence type="predicted"/>
<name>A0A556SSC5_9GAMM</name>